<organism evidence="1">
    <name type="scientific">Spirodela intermedia</name>
    <name type="common">Intermediate duckweed</name>
    <dbReference type="NCBI Taxonomy" id="51605"/>
    <lineage>
        <taxon>Eukaryota</taxon>
        <taxon>Viridiplantae</taxon>
        <taxon>Streptophyta</taxon>
        <taxon>Embryophyta</taxon>
        <taxon>Tracheophyta</taxon>
        <taxon>Spermatophyta</taxon>
        <taxon>Magnoliopsida</taxon>
        <taxon>Liliopsida</taxon>
        <taxon>Araceae</taxon>
        <taxon>Lemnoideae</taxon>
        <taxon>Spirodela</taxon>
    </lineage>
</organism>
<reference evidence="1 2" key="1">
    <citation type="submission" date="2019-12" db="EMBL/GenBank/DDBJ databases">
        <authorList>
            <person name="Scholz U."/>
            <person name="Mascher M."/>
            <person name="Fiebig A."/>
        </authorList>
    </citation>
    <scope>NUCLEOTIDE SEQUENCE</scope>
</reference>
<evidence type="ECO:0000313" key="2">
    <source>
        <dbReference type="Proteomes" id="UP001189122"/>
    </source>
</evidence>
<sequence length="178" mass="18621">MGSMNGSRYMRLVVRKFLPSKVWPNCQSRGATCQEVERRPSLVVTLKVRDWPTSCALVCQSWPQLRDIVVHPSLFPFTCTPWTSPAPATFHTSTRLKEGSLPAVSDRDDAGLVLGDLEEGWLGEVEVGAGGVAPATVVAGEGVVWGAVVGAADEDGGVAGLAPLPVVDALDLVAGAAG</sequence>
<dbReference type="EMBL" id="LR743605">
    <property type="protein sequence ID" value="CAA2634317.1"/>
    <property type="molecule type" value="Genomic_DNA"/>
</dbReference>
<evidence type="ECO:0000313" key="1">
    <source>
        <dbReference type="EMBL" id="CAA2634317.1"/>
    </source>
</evidence>
<gene>
    <name evidence="1" type="ORF">SI7747_18019739</name>
</gene>
<name>A0A7I8JV32_SPIIN</name>
<dbReference type="EMBL" id="CACRZD030000018">
    <property type="protein sequence ID" value="CAA6673322.1"/>
    <property type="molecule type" value="Genomic_DNA"/>
</dbReference>
<keyword evidence="2" id="KW-1185">Reference proteome</keyword>
<proteinExistence type="predicted"/>
<protein>
    <submittedName>
        <fullName evidence="1">Uncharacterized protein</fullName>
    </submittedName>
</protein>
<dbReference type="Proteomes" id="UP001189122">
    <property type="component" value="Unassembled WGS sequence"/>
</dbReference>
<accession>A0A7I8JV32</accession>
<dbReference type="AlphaFoldDB" id="A0A7I8JV32"/>